<feature type="compositionally biased region" description="Acidic residues" evidence="2">
    <location>
        <begin position="2003"/>
        <end position="2012"/>
    </location>
</feature>
<evidence type="ECO:0000256" key="2">
    <source>
        <dbReference type="SAM" id="MobiDB-lite"/>
    </source>
</evidence>
<accession>A0A6C0K299</accession>
<feature type="coiled-coil region" evidence="1">
    <location>
        <begin position="629"/>
        <end position="656"/>
    </location>
</feature>
<feature type="region of interest" description="Disordered" evidence="2">
    <location>
        <begin position="1990"/>
        <end position="2012"/>
    </location>
</feature>
<name>A0A6C0K299_9ZZZZ</name>
<keyword evidence="1" id="KW-0175">Coiled coil</keyword>
<protein>
    <submittedName>
        <fullName evidence="3">Uncharacterized protein</fullName>
    </submittedName>
</protein>
<reference evidence="3" key="1">
    <citation type="journal article" date="2020" name="Nature">
        <title>Giant virus diversity and host interactions through global metagenomics.</title>
        <authorList>
            <person name="Schulz F."/>
            <person name="Roux S."/>
            <person name="Paez-Espino D."/>
            <person name="Jungbluth S."/>
            <person name="Walsh D.A."/>
            <person name="Denef V.J."/>
            <person name="McMahon K.D."/>
            <person name="Konstantinidis K.T."/>
            <person name="Eloe-Fadrosh E.A."/>
            <person name="Kyrpides N.C."/>
            <person name="Woyke T."/>
        </authorList>
    </citation>
    <scope>NUCLEOTIDE SEQUENCE</scope>
    <source>
        <strain evidence="3">GVMAG-S-1101165-83</strain>
    </source>
</reference>
<evidence type="ECO:0000256" key="1">
    <source>
        <dbReference type="SAM" id="Coils"/>
    </source>
</evidence>
<dbReference type="EMBL" id="MN740771">
    <property type="protein sequence ID" value="QHU10807.1"/>
    <property type="molecule type" value="Genomic_DNA"/>
</dbReference>
<sequence length="2012" mass="231451">MSSPIESQSVEEAPESQTVNLQLSDVIRLQAPSNQILDNNTFVIDYIDKNQINLINVNDLTANKIKINEDGTLGDGSITSIALIDRSDKLGYARQNDLLPNTWINIYFGGDTPVVLTGQITNLEEDMIEIKTYPDDDILYINFGYKGIPLDLPIETIEIREKPDQIVIKEKEKEKESKAARETLGLPETDEESIASLVEDNKIENADTVYNLPVKDIKDTIREFIVKADEIKIGDELEAVTQYVEVEQSRQRFNLNSQTDDLLNELLSNIPNVQRTGAVLNNIHTMIERFKQLRSEFSELDEYGNVIGPITKTVSWKPLVKNLSTFKNLLFWLLPVAKNVKKIYNISSKEDVSESSDIIPLTIDQDIDEMKTIFDRYKSNDTPSDQNKYFNLMSELNPYLTPFQQTDAETTVDVISDVNILNDVNAIIDNLGDFYSSVAENDIIKTKKFVIQRYNLGTTRLDATQITSSKMISHRVNITQPDVLELRSILTLPEPVIRFSHINLPETNILDKANLNNTFINYWQLLNEDARVNKVNVDDFETDLEFSEKKFVNNIKNYVLVKSEKMEGLTNYEIYKEFLQKIVPKTRVLFNLMKKYINGKLSVHDVVGYLEPFLIYADDLTFMQYKDIESFLQDKISEYNRNFKEKEKEFSLLKKRLANTGYRPSANYILSLISDRKVNNEVFVDSYDYDPNDLKLTSSELLWRMKTTDFSDVFDNALALASIGTMLPENIGSIIENIEKDKDELDEEIKNAEKDNKCLNVVIAKQYKTLEEVATDNDKITYFDKKFDETMYGMLDDYQKDQIALAPEEFYEFLVQKLISKNKISTKDAPRLAETLINGMKRVVDGDFAMMYDNAEDKIVYFKRSNNRWATDKSIDEKTVTSNQNLLCEFQKDCIEVDKKYKALCETQDLNKKHITENALKEIVSQFDKKYELSKDKLKELLTKNLDYNLSIIDKLHQIRHNQTYKYNAQQYKIGAESGDFDKDIVISPYNKLKDLVLGQSNMCKRQQDIVKFAVRFTREANDTESDSDEHGKYWRYCLKTNVKLLPTFLYSLASCWIEDNDNYLRRIDEIIKQSGKLSDDGDSWVDEHSGYIICPRDLEVDEGYEQGYKVKTREVMEQDAGDALLNSSLKPVIKKYTTPETKMMSNVISALAENMGINIDDQKDFMIKITSDTISAGALISEEDHKKRVEQEAKKGKKIPSYIAVYNSTILYLTLGAFLFGVQTSIPSIKTRKTFPGCVRSFTGYPFEGSGDLSSLKYLSCIAYKIRNATAQPWSALMGLKETTVVDKIKAFIDAYYLSNVDVMQKCKNKLEYMLANPDEANIPTDHELGKWIQFLPPLVPFKLRPITNISEEFKKQCLNDFKSGATCQREKILIIQSKIIFFSLAIQEQIQKVVTKRSMLLNNSANEPFLENACCSEKGNISTIKYFAEEEPEIIVYNNIIRDLSYIIEDINAVAKAPMFFCRENSKNVYAPLSDQYNDDTIYRAFIVFCKFNSIVPISQELDAICGGKPDHFSNIDSISEKIRKLKQEGKNYNNTSLLRLLQYVNRKNIVNINVDTPVITQVQQLRNILEEITTDDETVVPAALIQNLEEAIDTFDIAVNEDTEEMRKLKNYLGRVNKEMKSEVADFISKNAGLTKKNSTDIKTYLNTLMEWGSSSQEAMKNSISDEATYNSIEFVKNYIHKILNVFPDIIKNKVDYQNSIQIPAYWGLSKNHANDVRNIINEYYKSLRPFYGDKVLSKILTTIPNTTKNLLQLALSTPYMSDIYYKGSKTYSVFDKRTCDMLFENYFLQVLLEFKKLSEDPNMLVREMGEDESESFTVEDLEETALHLSAKPVATVLLGNIKDMRARTAKMLAAFLTIMSNHKDIVDLSYDKVMEVVFKSKEREKDTFTDRLKAMTDEERDADTILKMNKLGAWSKGLQKGLTTYVKETYDEEREYMEKISDIEKNVRKNKNVVDENMEQYLEDYMENADAVADIEREENDIGWFNGDDAGEDYFGAEQGEDDLEERD</sequence>
<feature type="coiled-coil region" evidence="1">
    <location>
        <begin position="735"/>
        <end position="762"/>
    </location>
</feature>
<organism evidence="3">
    <name type="scientific">viral metagenome</name>
    <dbReference type="NCBI Taxonomy" id="1070528"/>
    <lineage>
        <taxon>unclassified sequences</taxon>
        <taxon>metagenomes</taxon>
        <taxon>organismal metagenomes</taxon>
    </lineage>
</organism>
<evidence type="ECO:0000313" key="3">
    <source>
        <dbReference type="EMBL" id="QHU10807.1"/>
    </source>
</evidence>
<proteinExistence type="predicted"/>